<proteinExistence type="predicted"/>
<sequence>MLGKTELDPKSLMYEAYRIDGITPSQCRSIFLDWALCLPVGQNSRDAIQVILDRYGASNPDHPMSVVLRQGLEGSVTPKRRGGWRGRERPQ</sequence>
<dbReference type="Proteomes" id="UP000441586">
    <property type="component" value="Unassembled WGS sequence"/>
</dbReference>
<protein>
    <submittedName>
        <fullName evidence="1">Uncharacterized protein</fullName>
    </submittedName>
</protein>
<reference evidence="1 2" key="1">
    <citation type="submission" date="2019-12" db="EMBL/GenBank/DDBJ databases">
        <authorList>
            <person name="Zhang Y.-J."/>
        </authorList>
    </citation>
    <scope>NUCLEOTIDE SEQUENCE [LARGE SCALE GENOMIC DNA]</scope>
    <source>
        <strain evidence="1 2">H18S-6</strain>
    </source>
</reference>
<dbReference type="AlphaFoldDB" id="A0A6A4RDW1"/>
<dbReference type="RefSeq" id="WP_158981418.1">
    <property type="nucleotide sequence ID" value="NZ_WSFO01000015.1"/>
</dbReference>
<evidence type="ECO:0000313" key="2">
    <source>
        <dbReference type="Proteomes" id="UP000441586"/>
    </source>
</evidence>
<evidence type="ECO:0000313" key="1">
    <source>
        <dbReference type="EMBL" id="KAE9626479.1"/>
    </source>
</evidence>
<organism evidence="1 2">
    <name type="scientific">Parasedimentitalea maritima</name>
    <dbReference type="NCBI Taxonomy" id="2578117"/>
    <lineage>
        <taxon>Bacteria</taxon>
        <taxon>Pseudomonadati</taxon>
        <taxon>Pseudomonadota</taxon>
        <taxon>Alphaproteobacteria</taxon>
        <taxon>Rhodobacterales</taxon>
        <taxon>Paracoccaceae</taxon>
        <taxon>Parasedimentitalea</taxon>
    </lineage>
</organism>
<accession>A0A6A4RDW1</accession>
<gene>
    <name evidence="1" type="ORF">GP644_20725</name>
</gene>
<dbReference type="EMBL" id="WSFO01000015">
    <property type="protein sequence ID" value="KAE9626479.1"/>
    <property type="molecule type" value="Genomic_DNA"/>
</dbReference>
<comment type="caution">
    <text evidence="1">The sequence shown here is derived from an EMBL/GenBank/DDBJ whole genome shotgun (WGS) entry which is preliminary data.</text>
</comment>
<name>A0A6A4RDW1_9RHOB</name>